<proteinExistence type="predicted"/>
<dbReference type="InterPro" id="IPR008278">
    <property type="entry name" value="4-PPantetheinyl_Trfase_dom"/>
</dbReference>
<evidence type="ECO:0000256" key="1">
    <source>
        <dbReference type="ARBA" id="ARBA00022679"/>
    </source>
</evidence>
<organism evidence="3 4">
    <name type="scientific">Salinimicrobium flavum</name>
    <dbReference type="NCBI Taxonomy" id="1737065"/>
    <lineage>
        <taxon>Bacteria</taxon>
        <taxon>Pseudomonadati</taxon>
        <taxon>Bacteroidota</taxon>
        <taxon>Flavobacteriia</taxon>
        <taxon>Flavobacteriales</taxon>
        <taxon>Flavobacteriaceae</taxon>
        <taxon>Salinimicrobium</taxon>
    </lineage>
</organism>
<accession>A0ABW5IZ10</accession>
<sequence length="193" mass="21902">MIGNDVVDLQVAALQSNWRRKGFLEKVFTPSEQAIIKSTSRQDLMVWLLWSMKEAAYKAHQRRISLPRRLNWKVQQCNILSMDHRAASGEVKIGNLTYFTTSEILESYIHTSAGTSYYPALKRSVFEAPSKTAKNRLLMEIANHFSIPSEELEIGKNTQGVPVILQKNHIVFTHFSLSSHGKFSAFTSSLINC</sequence>
<keyword evidence="1 3" id="KW-0808">Transferase</keyword>
<evidence type="ECO:0000313" key="3">
    <source>
        <dbReference type="EMBL" id="MFD2518610.1"/>
    </source>
</evidence>
<dbReference type="GO" id="GO:0016740">
    <property type="term" value="F:transferase activity"/>
    <property type="evidence" value="ECO:0007669"/>
    <property type="project" value="UniProtKB-KW"/>
</dbReference>
<keyword evidence="4" id="KW-1185">Reference proteome</keyword>
<comment type="caution">
    <text evidence="3">The sequence shown here is derived from an EMBL/GenBank/DDBJ whole genome shotgun (WGS) entry which is preliminary data.</text>
</comment>
<dbReference type="InterPro" id="IPR037143">
    <property type="entry name" value="4-PPantetheinyl_Trfase_dom_sf"/>
</dbReference>
<dbReference type="SUPFAM" id="SSF56214">
    <property type="entry name" value="4'-phosphopantetheinyl transferase"/>
    <property type="match status" value="1"/>
</dbReference>
<dbReference type="EMBL" id="JBHULT010000010">
    <property type="protein sequence ID" value="MFD2518610.1"/>
    <property type="molecule type" value="Genomic_DNA"/>
</dbReference>
<gene>
    <name evidence="3" type="ORF">ACFSTG_11940</name>
</gene>
<evidence type="ECO:0000259" key="2">
    <source>
        <dbReference type="Pfam" id="PF01648"/>
    </source>
</evidence>
<feature type="domain" description="4'-phosphopantetheinyl transferase" evidence="2">
    <location>
        <begin position="2"/>
        <end position="85"/>
    </location>
</feature>
<reference evidence="4" key="1">
    <citation type="journal article" date="2019" name="Int. J. Syst. Evol. Microbiol.">
        <title>The Global Catalogue of Microorganisms (GCM) 10K type strain sequencing project: providing services to taxonomists for standard genome sequencing and annotation.</title>
        <authorList>
            <consortium name="The Broad Institute Genomics Platform"/>
            <consortium name="The Broad Institute Genome Sequencing Center for Infectious Disease"/>
            <person name="Wu L."/>
            <person name="Ma J."/>
        </authorList>
    </citation>
    <scope>NUCLEOTIDE SEQUENCE [LARGE SCALE GENOMIC DNA]</scope>
    <source>
        <strain evidence="4">KCTC 42585</strain>
    </source>
</reference>
<evidence type="ECO:0000313" key="4">
    <source>
        <dbReference type="Proteomes" id="UP001597468"/>
    </source>
</evidence>
<dbReference type="Proteomes" id="UP001597468">
    <property type="component" value="Unassembled WGS sequence"/>
</dbReference>
<dbReference type="RefSeq" id="WP_380753027.1">
    <property type="nucleotide sequence ID" value="NZ_JBHULT010000010.1"/>
</dbReference>
<dbReference type="Gene3D" id="3.90.470.20">
    <property type="entry name" value="4'-phosphopantetheinyl transferase domain"/>
    <property type="match status" value="1"/>
</dbReference>
<name>A0ABW5IZ10_9FLAO</name>
<protein>
    <submittedName>
        <fullName evidence="3">4'-phosphopantetheinyl transferase superfamily protein</fullName>
    </submittedName>
</protein>
<dbReference type="Pfam" id="PF01648">
    <property type="entry name" value="ACPS"/>
    <property type="match status" value="1"/>
</dbReference>